<dbReference type="GO" id="GO:0007165">
    <property type="term" value="P:signal transduction"/>
    <property type="evidence" value="ECO:0007669"/>
    <property type="project" value="TreeGrafter"/>
</dbReference>
<accession>A0A1B0D8B6</accession>
<evidence type="ECO:0000256" key="5">
    <source>
        <dbReference type="ARBA" id="ARBA00023136"/>
    </source>
</evidence>
<keyword evidence="3" id="KW-0812">Transmembrane</keyword>
<dbReference type="InterPro" id="IPR043216">
    <property type="entry name" value="PAP-like"/>
</dbReference>
<dbReference type="Proteomes" id="UP000092462">
    <property type="component" value="Unassembled WGS sequence"/>
</dbReference>
<dbReference type="GO" id="GO:0008195">
    <property type="term" value="F:phosphatidate phosphatase activity"/>
    <property type="evidence" value="ECO:0007669"/>
    <property type="project" value="TreeGrafter"/>
</dbReference>
<dbReference type="PANTHER" id="PTHR10165">
    <property type="entry name" value="LIPID PHOSPHATE PHOSPHATASE"/>
    <property type="match status" value="1"/>
</dbReference>
<dbReference type="GO" id="GO:0005886">
    <property type="term" value="C:plasma membrane"/>
    <property type="evidence" value="ECO:0007669"/>
    <property type="project" value="TreeGrafter"/>
</dbReference>
<dbReference type="VEuPathDB" id="VectorBase:PPAPM1_005177"/>
<evidence type="ECO:0000256" key="4">
    <source>
        <dbReference type="ARBA" id="ARBA00022989"/>
    </source>
</evidence>
<dbReference type="Gene3D" id="1.20.144.10">
    <property type="entry name" value="Phosphatidic acid phosphatase type 2/haloperoxidase"/>
    <property type="match status" value="1"/>
</dbReference>
<dbReference type="InterPro" id="IPR000326">
    <property type="entry name" value="PAP2/HPO"/>
</dbReference>
<evidence type="ECO:0000313" key="8">
    <source>
        <dbReference type="Proteomes" id="UP000092462"/>
    </source>
</evidence>
<proteinExistence type="inferred from homology"/>
<dbReference type="GO" id="GO:0046839">
    <property type="term" value="P:phospholipid dephosphorylation"/>
    <property type="evidence" value="ECO:0007669"/>
    <property type="project" value="TreeGrafter"/>
</dbReference>
<evidence type="ECO:0000256" key="3">
    <source>
        <dbReference type="ARBA" id="ARBA00022692"/>
    </source>
</evidence>
<dbReference type="PANTHER" id="PTHR10165:SF103">
    <property type="entry name" value="PHOSPHOLIPID PHOSPHATASE HOMOLOG 1.2 HOMOLOG"/>
    <property type="match status" value="1"/>
</dbReference>
<dbReference type="CDD" id="cd03384">
    <property type="entry name" value="PAP2_wunen"/>
    <property type="match status" value="1"/>
</dbReference>
<dbReference type="AlphaFoldDB" id="A0A1B0D8B6"/>
<comment type="subcellular location">
    <subcellularLocation>
        <location evidence="1">Membrane</location>
        <topology evidence="1">Multi-pass membrane protein</topology>
    </subcellularLocation>
</comment>
<dbReference type="GO" id="GO:0006644">
    <property type="term" value="P:phospholipid metabolic process"/>
    <property type="evidence" value="ECO:0007669"/>
    <property type="project" value="InterPro"/>
</dbReference>
<keyword evidence="8" id="KW-1185">Reference proteome</keyword>
<protein>
    <recommendedName>
        <fullName evidence="6">Phosphatidic acid phosphatase type 2/haloperoxidase domain-containing protein</fullName>
    </recommendedName>
</protein>
<evidence type="ECO:0000313" key="7">
    <source>
        <dbReference type="EnsemblMetazoa" id="PPAI003789-PA"/>
    </source>
</evidence>
<dbReference type="VEuPathDB" id="VectorBase:PPAI003789"/>
<reference evidence="7" key="1">
    <citation type="submission" date="2022-08" db="UniProtKB">
        <authorList>
            <consortium name="EnsemblMetazoa"/>
        </authorList>
    </citation>
    <scope>IDENTIFICATION</scope>
    <source>
        <strain evidence="7">Israel</strain>
    </source>
</reference>
<dbReference type="SMART" id="SM00014">
    <property type="entry name" value="acidPPc"/>
    <property type="match status" value="1"/>
</dbReference>
<comment type="similarity">
    <text evidence="2">Belongs to the PA-phosphatase related phosphoesterase family.</text>
</comment>
<feature type="domain" description="Phosphatidic acid phosphatase type 2/haloperoxidase" evidence="6">
    <location>
        <begin position="113"/>
        <end position="257"/>
    </location>
</feature>
<sequence>MLMYYMPSHRIFNLEIIKEKFRRIPKINKILAVAAWFAVIEGGWFPHTQREFHCRDPALSFKYNGDTVSPAVLILSTFLPFFILWITEAILAKPANLKLSRTRTSLKKAFYFFKKYYIGIIMSLAIVQTLKVVVGGLRPHFFYTCRPDVMDVCQPGELIFRYVCKNTEPRISFVKDSQKSFPSGHSAVSAFEALFIIWYFQKRIPKLKSILLVPLLQTICISWACFCGLSRVTDHRHHWYDVLAGFIIGIIMAYFNCMVLCNNFRGCRQASDPEPGSHNGILIRTSIKDREETTLNQV</sequence>
<organism evidence="7 8">
    <name type="scientific">Phlebotomus papatasi</name>
    <name type="common">Sandfly</name>
    <dbReference type="NCBI Taxonomy" id="29031"/>
    <lineage>
        <taxon>Eukaryota</taxon>
        <taxon>Metazoa</taxon>
        <taxon>Ecdysozoa</taxon>
        <taxon>Arthropoda</taxon>
        <taxon>Hexapoda</taxon>
        <taxon>Insecta</taxon>
        <taxon>Pterygota</taxon>
        <taxon>Neoptera</taxon>
        <taxon>Endopterygota</taxon>
        <taxon>Diptera</taxon>
        <taxon>Nematocera</taxon>
        <taxon>Psychodoidea</taxon>
        <taxon>Psychodidae</taxon>
        <taxon>Phlebotomus</taxon>
        <taxon>Phlebotomus</taxon>
    </lineage>
</organism>
<keyword evidence="4" id="KW-1133">Transmembrane helix</keyword>
<dbReference type="SUPFAM" id="SSF48317">
    <property type="entry name" value="Acid phosphatase/Vanadium-dependent haloperoxidase"/>
    <property type="match status" value="1"/>
</dbReference>
<dbReference type="Pfam" id="PF01569">
    <property type="entry name" value="PAP2"/>
    <property type="match status" value="1"/>
</dbReference>
<evidence type="ECO:0000259" key="6">
    <source>
        <dbReference type="SMART" id="SM00014"/>
    </source>
</evidence>
<dbReference type="InterPro" id="IPR036938">
    <property type="entry name" value="PAP2/HPO_sf"/>
</dbReference>
<evidence type="ECO:0000256" key="1">
    <source>
        <dbReference type="ARBA" id="ARBA00004141"/>
    </source>
</evidence>
<name>A0A1B0D8B6_PHLPP</name>
<evidence type="ECO:0000256" key="2">
    <source>
        <dbReference type="ARBA" id="ARBA00008816"/>
    </source>
</evidence>
<keyword evidence="5" id="KW-0472">Membrane</keyword>
<dbReference type="EnsemblMetazoa" id="PPAI003789-RA">
    <property type="protein sequence ID" value="PPAI003789-PA"/>
    <property type="gene ID" value="PPAI003789"/>
</dbReference>
<dbReference type="EMBL" id="AJVK01004036">
    <property type="status" value="NOT_ANNOTATED_CDS"/>
    <property type="molecule type" value="Genomic_DNA"/>
</dbReference>